<organism evidence="9 10">
    <name type="scientific">Batillaria attramentaria</name>
    <dbReference type="NCBI Taxonomy" id="370345"/>
    <lineage>
        <taxon>Eukaryota</taxon>
        <taxon>Metazoa</taxon>
        <taxon>Spiralia</taxon>
        <taxon>Lophotrochozoa</taxon>
        <taxon>Mollusca</taxon>
        <taxon>Gastropoda</taxon>
        <taxon>Caenogastropoda</taxon>
        <taxon>Sorbeoconcha</taxon>
        <taxon>Cerithioidea</taxon>
        <taxon>Batillariidae</taxon>
        <taxon>Batillaria</taxon>
    </lineage>
</organism>
<evidence type="ECO:0000256" key="1">
    <source>
        <dbReference type="ARBA" id="ARBA00001713"/>
    </source>
</evidence>
<comment type="pathway">
    <text evidence="2">Carbohydrate degradation; pentose phosphate pathway; D-ribose 5-phosphate from D-ribulose 5-phosphate (non-oxidative stage): step 1/1.</text>
</comment>
<evidence type="ECO:0000256" key="5">
    <source>
        <dbReference type="ARBA" id="ARBA00019150"/>
    </source>
</evidence>
<evidence type="ECO:0000313" key="10">
    <source>
        <dbReference type="Proteomes" id="UP001519460"/>
    </source>
</evidence>
<evidence type="ECO:0000256" key="6">
    <source>
        <dbReference type="ARBA" id="ARBA00023235"/>
    </source>
</evidence>
<comment type="similarity">
    <text evidence="3">Belongs to the ribose 5-phosphate isomerase family.</text>
</comment>
<dbReference type="NCBIfam" id="NF001924">
    <property type="entry name" value="PRK00702.1"/>
    <property type="match status" value="1"/>
</dbReference>
<dbReference type="FunFam" id="3.40.50.1360:FF:000014">
    <property type="entry name" value="Ribose 5-phosphate isomerase"/>
    <property type="match status" value="1"/>
</dbReference>
<dbReference type="SUPFAM" id="SSF75445">
    <property type="entry name" value="D-ribose-5-phosphate isomerase (RpiA), lid domain"/>
    <property type="match status" value="1"/>
</dbReference>
<sequence>MEDQAQAGKRAAAKRAVDERIRDNQVVGIGSGTTIVSAVERLVERVRDEKLSVVCIPTSFQARQLILENKLPLGTLEQYPQLDVAIDGADEVDAHLNLIKGGGGCLTQEKIIASCAKEFYVIADDRKDTAKLGTYWKKGVPIEVVPMAYRPVQLKIQQQLGGKTELRMAHRKAGPIVTDNGNFIIDWMFDGTPDWVEADRKLHCIPGVLETGLFLNMAKAAYFGTSDGNVSVRIPEISPS</sequence>
<evidence type="ECO:0000256" key="8">
    <source>
        <dbReference type="ARBA" id="ARBA00032273"/>
    </source>
</evidence>
<comment type="catalytic activity">
    <reaction evidence="1">
        <text>aldehydo-D-ribose 5-phosphate = D-ribulose 5-phosphate</text>
        <dbReference type="Rhea" id="RHEA:14657"/>
        <dbReference type="ChEBI" id="CHEBI:58121"/>
        <dbReference type="ChEBI" id="CHEBI:58273"/>
        <dbReference type="EC" id="5.3.1.6"/>
    </reaction>
</comment>
<evidence type="ECO:0000256" key="3">
    <source>
        <dbReference type="ARBA" id="ARBA00008088"/>
    </source>
</evidence>
<protein>
    <recommendedName>
        <fullName evidence="5">Ribose-5-phosphate isomerase</fullName>
        <ecNumber evidence="4">5.3.1.6</ecNumber>
    </recommendedName>
    <alternativeName>
        <fullName evidence="8">D-ribose-5-phosphate ketol-isomerase</fullName>
    </alternativeName>
    <alternativeName>
        <fullName evidence="7">Phosphoriboisomerase</fullName>
    </alternativeName>
</protein>
<evidence type="ECO:0000256" key="4">
    <source>
        <dbReference type="ARBA" id="ARBA00011959"/>
    </source>
</evidence>
<dbReference type="InterPro" id="IPR004788">
    <property type="entry name" value="Ribose5P_isomerase_type_A"/>
</dbReference>
<dbReference type="EC" id="5.3.1.6" evidence="4"/>
<dbReference type="GO" id="GO:0006098">
    <property type="term" value="P:pentose-phosphate shunt"/>
    <property type="evidence" value="ECO:0007669"/>
    <property type="project" value="UniProtKB-ARBA"/>
</dbReference>
<evidence type="ECO:0000256" key="2">
    <source>
        <dbReference type="ARBA" id="ARBA00004988"/>
    </source>
</evidence>
<dbReference type="CDD" id="cd01398">
    <property type="entry name" value="RPI_A"/>
    <property type="match status" value="1"/>
</dbReference>
<dbReference type="InterPro" id="IPR020672">
    <property type="entry name" value="Ribose5P_isomerase_typA_subgr"/>
</dbReference>
<evidence type="ECO:0000313" key="9">
    <source>
        <dbReference type="EMBL" id="KAK7508585.1"/>
    </source>
</evidence>
<dbReference type="AlphaFoldDB" id="A0ABD0MAD5"/>
<evidence type="ECO:0000256" key="7">
    <source>
        <dbReference type="ARBA" id="ARBA00029734"/>
    </source>
</evidence>
<keyword evidence="6" id="KW-0413">Isomerase</keyword>
<dbReference type="InterPro" id="IPR037171">
    <property type="entry name" value="NagB/RpiA_transferase-like"/>
</dbReference>
<dbReference type="PANTHER" id="PTHR11934">
    <property type="entry name" value="RIBOSE-5-PHOSPHATE ISOMERASE"/>
    <property type="match status" value="1"/>
</dbReference>
<dbReference type="Gene3D" id="3.40.50.1360">
    <property type="match status" value="1"/>
</dbReference>
<reference evidence="9 10" key="1">
    <citation type="journal article" date="2023" name="Sci. Data">
        <title>Genome assembly of the Korean intertidal mud-creeper Batillaria attramentaria.</title>
        <authorList>
            <person name="Patra A.K."/>
            <person name="Ho P.T."/>
            <person name="Jun S."/>
            <person name="Lee S.J."/>
            <person name="Kim Y."/>
            <person name="Won Y.J."/>
        </authorList>
    </citation>
    <scope>NUCLEOTIDE SEQUENCE [LARGE SCALE GENOMIC DNA]</scope>
    <source>
        <strain evidence="9">Wonlab-2016</strain>
    </source>
</reference>
<dbReference type="FunFam" id="3.30.70.260:FF:000018">
    <property type="entry name" value="Ribose-5-phosphate isomerase A"/>
    <property type="match status" value="1"/>
</dbReference>
<gene>
    <name evidence="9" type="ORF">BaRGS_00000151</name>
</gene>
<comment type="caution">
    <text evidence="9">The sequence shown here is derived from an EMBL/GenBank/DDBJ whole genome shotgun (WGS) entry which is preliminary data.</text>
</comment>
<proteinExistence type="inferred from homology"/>
<dbReference type="HAMAP" id="MF_00170">
    <property type="entry name" value="Rib_5P_isom_A"/>
    <property type="match status" value="1"/>
</dbReference>
<accession>A0ABD0MAD5</accession>
<dbReference type="GO" id="GO:0004751">
    <property type="term" value="F:ribose-5-phosphate isomerase activity"/>
    <property type="evidence" value="ECO:0007669"/>
    <property type="project" value="UniProtKB-EC"/>
</dbReference>
<dbReference type="PANTHER" id="PTHR11934:SF0">
    <property type="entry name" value="RIBOSE-5-PHOSPHATE ISOMERASE"/>
    <property type="match status" value="1"/>
</dbReference>
<dbReference type="Proteomes" id="UP001519460">
    <property type="component" value="Unassembled WGS sequence"/>
</dbReference>
<dbReference type="EMBL" id="JACVVK020000001">
    <property type="protein sequence ID" value="KAK7508585.1"/>
    <property type="molecule type" value="Genomic_DNA"/>
</dbReference>
<dbReference type="NCBIfam" id="TIGR00021">
    <property type="entry name" value="rpiA"/>
    <property type="match status" value="1"/>
</dbReference>
<dbReference type="Pfam" id="PF06026">
    <property type="entry name" value="Rib_5-P_isom_A"/>
    <property type="match status" value="1"/>
</dbReference>
<keyword evidence="10" id="KW-1185">Reference proteome</keyword>
<dbReference type="SUPFAM" id="SSF100950">
    <property type="entry name" value="NagB/RpiA/CoA transferase-like"/>
    <property type="match status" value="1"/>
</dbReference>
<name>A0ABD0MAD5_9CAEN</name>
<dbReference type="Gene3D" id="3.30.70.260">
    <property type="match status" value="1"/>
</dbReference>